<evidence type="ECO:0000256" key="4">
    <source>
        <dbReference type="ARBA" id="ARBA00023157"/>
    </source>
</evidence>
<name>A0ABY4RFH6_9BACL</name>
<dbReference type="InterPro" id="IPR013766">
    <property type="entry name" value="Thioredoxin_domain"/>
</dbReference>
<keyword evidence="5" id="KW-0676">Redox-active center</keyword>
<keyword evidence="2" id="KW-0201">Cytochrome c-type biogenesis</keyword>
<evidence type="ECO:0000313" key="8">
    <source>
        <dbReference type="Proteomes" id="UP001057134"/>
    </source>
</evidence>
<dbReference type="InterPro" id="IPR050553">
    <property type="entry name" value="Thioredoxin_ResA/DsbE_sf"/>
</dbReference>
<reference evidence="7" key="1">
    <citation type="submission" date="2018-02" db="EMBL/GenBank/DDBJ databases">
        <authorList>
            <person name="Kim S.-K."/>
            <person name="Jung H.-I."/>
            <person name="Lee S.-W."/>
        </authorList>
    </citation>
    <scope>NUCLEOTIDE SEQUENCE</scope>
    <source>
        <strain evidence="7">SK3146</strain>
    </source>
</reference>
<dbReference type="Pfam" id="PF00578">
    <property type="entry name" value="AhpC-TSA"/>
    <property type="match status" value="1"/>
</dbReference>
<dbReference type="PROSITE" id="PS51352">
    <property type="entry name" value="THIOREDOXIN_2"/>
    <property type="match status" value="1"/>
</dbReference>
<accession>A0ABY4RFH6</accession>
<evidence type="ECO:0000256" key="1">
    <source>
        <dbReference type="ARBA" id="ARBA00004196"/>
    </source>
</evidence>
<dbReference type="PANTHER" id="PTHR42852">
    <property type="entry name" value="THIOL:DISULFIDE INTERCHANGE PROTEIN DSBE"/>
    <property type="match status" value="1"/>
</dbReference>
<dbReference type="InterPro" id="IPR017937">
    <property type="entry name" value="Thioredoxin_CS"/>
</dbReference>
<evidence type="ECO:0000313" key="7">
    <source>
        <dbReference type="EMBL" id="UQZ81207.1"/>
    </source>
</evidence>
<keyword evidence="8" id="KW-1185">Reference proteome</keyword>
<protein>
    <submittedName>
        <fullName evidence="7">Thiol-disulfide oxidoreductase ResA</fullName>
    </submittedName>
</protein>
<evidence type="ECO:0000259" key="6">
    <source>
        <dbReference type="PROSITE" id="PS51352"/>
    </source>
</evidence>
<keyword evidence="3" id="KW-0735">Signal-anchor</keyword>
<reference evidence="7" key="2">
    <citation type="journal article" date="2021" name="J Anim Sci Technol">
        <title>Complete genome sequence of Paenibacillus konkukensis sp. nov. SK3146 as a potential probiotic strain.</title>
        <authorList>
            <person name="Jung H.I."/>
            <person name="Park S."/>
            <person name="Niu K.M."/>
            <person name="Lee S.W."/>
            <person name="Kothari D."/>
            <person name="Yi K.J."/>
            <person name="Kim S.K."/>
        </authorList>
    </citation>
    <scope>NUCLEOTIDE SEQUENCE</scope>
    <source>
        <strain evidence="7">SK3146</strain>
    </source>
</reference>
<gene>
    <name evidence="7" type="primary">resA_1</name>
    <name evidence="7" type="ORF">SK3146_00363</name>
</gene>
<dbReference type="PROSITE" id="PS00194">
    <property type="entry name" value="THIOREDOXIN_1"/>
    <property type="match status" value="1"/>
</dbReference>
<dbReference type="CDD" id="cd02966">
    <property type="entry name" value="TlpA_like_family"/>
    <property type="match status" value="1"/>
</dbReference>
<evidence type="ECO:0000256" key="3">
    <source>
        <dbReference type="ARBA" id="ARBA00022968"/>
    </source>
</evidence>
<dbReference type="Gene3D" id="3.40.30.10">
    <property type="entry name" value="Glutaredoxin"/>
    <property type="match status" value="1"/>
</dbReference>
<keyword evidence="3" id="KW-0812">Transmembrane</keyword>
<organism evidence="7 8">
    <name type="scientific">Paenibacillus konkukensis</name>
    <dbReference type="NCBI Taxonomy" id="2020716"/>
    <lineage>
        <taxon>Bacteria</taxon>
        <taxon>Bacillati</taxon>
        <taxon>Bacillota</taxon>
        <taxon>Bacilli</taxon>
        <taxon>Bacillales</taxon>
        <taxon>Paenibacillaceae</taxon>
        <taxon>Paenibacillus</taxon>
    </lineage>
</organism>
<sequence>MKMHIKQNGMKSGRMRIAGAALLILLAYTLVTANRHKTDEPVQVGRPAPDIQVTDMNGSPVKLSDYRGQGVLLNFWGSWCVPCVSEMPRLKAAYESEDIHGVEIVAVNVGESKGTIMEFIRLHAIPFHVMTDPSGEAANAYRVNGLPATFLINAQGLVKRIIPGELTNTQQIRSLMESVQPQPQPGP</sequence>
<evidence type="ECO:0000256" key="5">
    <source>
        <dbReference type="ARBA" id="ARBA00023284"/>
    </source>
</evidence>
<dbReference type="SUPFAM" id="SSF52833">
    <property type="entry name" value="Thioredoxin-like"/>
    <property type="match status" value="1"/>
</dbReference>
<dbReference type="InterPro" id="IPR000866">
    <property type="entry name" value="AhpC/TSA"/>
</dbReference>
<dbReference type="InterPro" id="IPR036249">
    <property type="entry name" value="Thioredoxin-like_sf"/>
</dbReference>
<comment type="subcellular location">
    <subcellularLocation>
        <location evidence="1">Cell envelope</location>
    </subcellularLocation>
</comment>
<keyword evidence="4" id="KW-1015">Disulfide bond</keyword>
<evidence type="ECO:0000256" key="2">
    <source>
        <dbReference type="ARBA" id="ARBA00022748"/>
    </source>
</evidence>
<proteinExistence type="predicted"/>
<feature type="domain" description="Thioredoxin" evidence="6">
    <location>
        <begin position="42"/>
        <end position="181"/>
    </location>
</feature>
<dbReference type="Proteomes" id="UP001057134">
    <property type="component" value="Chromosome"/>
</dbReference>
<dbReference type="PANTHER" id="PTHR42852:SF6">
    <property type="entry name" value="THIOL:DISULFIDE INTERCHANGE PROTEIN DSBE"/>
    <property type="match status" value="1"/>
</dbReference>
<dbReference type="EMBL" id="CP027059">
    <property type="protein sequence ID" value="UQZ81207.1"/>
    <property type="molecule type" value="Genomic_DNA"/>
</dbReference>